<feature type="compositionally biased region" description="Polar residues" evidence="1">
    <location>
        <begin position="75"/>
        <end position="90"/>
    </location>
</feature>
<dbReference type="EMBL" id="CDSF01000122">
    <property type="protein sequence ID" value="CEP01933.1"/>
    <property type="molecule type" value="Genomic_DNA"/>
</dbReference>
<evidence type="ECO:0000313" key="3">
    <source>
        <dbReference type="Proteomes" id="UP000039324"/>
    </source>
</evidence>
<reference evidence="2 3" key="1">
    <citation type="submission" date="2015-02" db="EMBL/GenBank/DDBJ databases">
        <authorList>
            <person name="Chooi Y.-H."/>
        </authorList>
    </citation>
    <scope>NUCLEOTIDE SEQUENCE [LARGE SCALE GENOMIC DNA]</scope>
    <source>
        <strain evidence="2">E3</strain>
    </source>
</reference>
<organism evidence="2 3">
    <name type="scientific">Plasmodiophora brassicae</name>
    <name type="common">Clubroot disease agent</name>
    <dbReference type="NCBI Taxonomy" id="37360"/>
    <lineage>
        <taxon>Eukaryota</taxon>
        <taxon>Sar</taxon>
        <taxon>Rhizaria</taxon>
        <taxon>Endomyxa</taxon>
        <taxon>Phytomyxea</taxon>
        <taxon>Plasmodiophorida</taxon>
        <taxon>Plasmodiophoridae</taxon>
        <taxon>Plasmodiophora</taxon>
    </lineage>
</organism>
<evidence type="ECO:0000313" key="2">
    <source>
        <dbReference type="EMBL" id="CEP01933.1"/>
    </source>
</evidence>
<accession>A0A0G4J2R3</accession>
<sequence>MWPSFSSDTLTEIVASSVVLSDCCGSRGVQAGDIRTDDAPAPAVGEVPDYTLLESVLGYRLNAIKNADDLKKQRQSSLYSFRGPQSTSVSHDNKRLRTAGAPISRSWSASAISNIATRRAHS</sequence>
<feature type="region of interest" description="Disordered" evidence="1">
    <location>
        <begin position="75"/>
        <end position="94"/>
    </location>
</feature>
<proteinExistence type="predicted"/>
<protein>
    <submittedName>
        <fullName evidence="2">Uncharacterized protein</fullName>
    </submittedName>
</protein>
<keyword evidence="3" id="KW-1185">Reference proteome</keyword>
<dbReference type="Proteomes" id="UP000039324">
    <property type="component" value="Unassembled WGS sequence"/>
</dbReference>
<gene>
    <name evidence="2" type="ORF">PBRA_002198</name>
</gene>
<dbReference type="AlphaFoldDB" id="A0A0G4J2R3"/>
<evidence type="ECO:0000256" key="1">
    <source>
        <dbReference type="SAM" id="MobiDB-lite"/>
    </source>
</evidence>
<name>A0A0G4J2R3_PLABS</name>